<protein>
    <recommendedName>
        <fullName evidence="3">DNA-binding response regulator</fullName>
    </recommendedName>
</protein>
<dbReference type="Proteomes" id="UP001229346">
    <property type="component" value="Unassembled WGS sequence"/>
</dbReference>
<dbReference type="InterPro" id="IPR036390">
    <property type="entry name" value="WH_DNA-bd_sf"/>
</dbReference>
<organism evidence="1 2">
    <name type="scientific">Paenibacillus harenae</name>
    <dbReference type="NCBI Taxonomy" id="306543"/>
    <lineage>
        <taxon>Bacteria</taxon>
        <taxon>Bacillati</taxon>
        <taxon>Bacillota</taxon>
        <taxon>Bacilli</taxon>
        <taxon>Bacillales</taxon>
        <taxon>Paenibacillaceae</taxon>
        <taxon>Paenibacillus</taxon>
    </lineage>
</organism>
<gene>
    <name evidence="1" type="ORF">J2T15_001239</name>
</gene>
<dbReference type="RefSeq" id="WP_307202042.1">
    <property type="nucleotide sequence ID" value="NZ_JAUSSU010000002.1"/>
</dbReference>
<name>A0ABT9TY19_PAEHA</name>
<evidence type="ECO:0008006" key="3">
    <source>
        <dbReference type="Google" id="ProtNLM"/>
    </source>
</evidence>
<proteinExistence type="predicted"/>
<dbReference type="EMBL" id="JAUSSU010000002">
    <property type="protein sequence ID" value="MDQ0111806.1"/>
    <property type="molecule type" value="Genomic_DNA"/>
</dbReference>
<keyword evidence="2" id="KW-1185">Reference proteome</keyword>
<evidence type="ECO:0000313" key="1">
    <source>
        <dbReference type="EMBL" id="MDQ0111806.1"/>
    </source>
</evidence>
<comment type="caution">
    <text evidence="1">The sequence shown here is derived from an EMBL/GenBank/DDBJ whole genome shotgun (WGS) entry which is preliminary data.</text>
</comment>
<accession>A0ABT9TY19</accession>
<reference evidence="1 2" key="1">
    <citation type="submission" date="2023-07" db="EMBL/GenBank/DDBJ databases">
        <title>Sorghum-associated microbial communities from plants grown in Nebraska, USA.</title>
        <authorList>
            <person name="Schachtman D."/>
        </authorList>
    </citation>
    <scope>NUCLEOTIDE SEQUENCE [LARGE SCALE GENOMIC DNA]</scope>
    <source>
        <strain evidence="1 2">CC482</strain>
    </source>
</reference>
<dbReference type="Gene3D" id="3.40.960.10">
    <property type="entry name" value="VSR Endonuclease"/>
    <property type="match status" value="1"/>
</dbReference>
<evidence type="ECO:0000313" key="2">
    <source>
        <dbReference type="Proteomes" id="UP001229346"/>
    </source>
</evidence>
<sequence length="225" mass="26845">MDMSTFEVTHKQWLEHYTRQRKGESLRRLKEGHAHAEQLMLRNVWWPAFGHLANLHPEYEVKDFSEGYRYLDFAFVKKYVRIAIEVDGYGPHVRNISRRQFSDQWVRQMHLTNDGWIVVRIAYDDIEQRPRLWQQLLQQMMGRLFGDSSLEAGLTAQERDVVRLMQQLDRPIQIRDISDALQCGYKSSRNRLRVLEERGWLQPAGRGTQRIHSWRLTPTAKPFIL</sequence>
<dbReference type="SUPFAM" id="SSF46785">
    <property type="entry name" value="Winged helix' DNA-binding domain"/>
    <property type="match status" value="1"/>
</dbReference>